<keyword evidence="11 12" id="KW-0961">Cell wall biogenesis/degradation</keyword>
<keyword evidence="3" id="KW-0963">Cytoplasm</keyword>
<reference evidence="17" key="1">
    <citation type="submission" date="2016-10" db="EMBL/GenBank/DDBJ databases">
        <authorList>
            <person name="Varghese N."/>
            <person name="Submissions S."/>
        </authorList>
    </citation>
    <scope>NUCLEOTIDE SEQUENCE [LARGE SCALE GENOMIC DNA]</scope>
    <source>
        <strain evidence="17">CGMCC 1.10369</strain>
    </source>
</reference>
<keyword evidence="5 12" id="KW-0132">Cell division</keyword>
<dbReference type="SUPFAM" id="SSF53244">
    <property type="entry name" value="MurD-like peptide ligases, peptide-binding domain"/>
    <property type="match status" value="1"/>
</dbReference>
<keyword evidence="8 12" id="KW-0133">Cell shape</keyword>
<evidence type="ECO:0000256" key="12">
    <source>
        <dbReference type="RuleBase" id="RU004135"/>
    </source>
</evidence>
<dbReference type="GO" id="GO:0071555">
    <property type="term" value="P:cell wall organization"/>
    <property type="evidence" value="ECO:0007669"/>
    <property type="project" value="UniProtKB-KW"/>
</dbReference>
<dbReference type="Pfam" id="PF01225">
    <property type="entry name" value="Mur_ligase"/>
    <property type="match status" value="1"/>
</dbReference>
<dbReference type="NCBIfam" id="NF001126">
    <property type="entry name" value="PRK00139.1-4"/>
    <property type="match status" value="1"/>
</dbReference>
<comment type="subcellular location">
    <subcellularLocation>
        <location evidence="12">Cytoplasm</location>
    </subcellularLocation>
</comment>
<dbReference type="Gene3D" id="3.40.1190.10">
    <property type="entry name" value="Mur-like, catalytic domain"/>
    <property type="match status" value="1"/>
</dbReference>
<keyword evidence="6" id="KW-0547">Nucleotide-binding</keyword>
<feature type="domain" description="Mur ligase N-terminal catalytic" evidence="13">
    <location>
        <begin position="23"/>
        <end position="71"/>
    </location>
</feature>
<dbReference type="Proteomes" id="UP000198778">
    <property type="component" value="Unassembled WGS sequence"/>
</dbReference>
<evidence type="ECO:0000256" key="9">
    <source>
        <dbReference type="ARBA" id="ARBA00022984"/>
    </source>
</evidence>
<dbReference type="InterPro" id="IPR000713">
    <property type="entry name" value="Mur_ligase_N"/>
</dbReference>
<evidence type="ECO:0000259" key="14">
    <source>
        <dbReference type="Pfam" id="PF02875"/>
    </source>
</evidence>
<keyword evidence="4 16" id="KW-0436">Ligase</keyword>
<evidence type="ECO:0000256" key="7">
    <source>
        <dbReference type="ARBA" id="ARBA00022840"/>
    </source>
</evidence>
<protein>
    <submittedName>
        <fullName evidence="16">UDP-N-acetylmuramoylalanyl-D-glutamate--2,6-diaminopimelate ligase</fullName>
    </submittedName>
</protein>
<dbReference type="NCBIfam" id="TIGR01085">
    <property type="entry name" value="murE"/>
    <property type="match status" value="1"/>
</dbReference>
<organism evidence="16 17">
    <name type="scientific">Alkalicoccus daliensis</name>
    <dbReference type="NCBI Taxonomy" id="745820"/>
    <lineage>
        <taxon>Bacteria</taxon>
        <taxon>Bacillati</taxon>
        <taxon>Bacillota</taxon>
        <taxon>Bacilli</taxon>
        <taxon>Bacillales</taxon>
        <taxon>Bacillaceae</taxon>
        <taxon>Alkalicoccus</taxon>
    </lineage>
</organism>
<dbReference type="AlphaFoldDB" id="A0A1H0E4N4"/>
<keyword evidence="17" id="KW-1185">Reference proteome</keyword>
<dbReference type="InterPro" id="IPR018109">
    <property type="entry name" value="Folylpolyglutamate_synth_CS"/>
</dbReference>
<dbReference type="PANTHER" id="PTHR23135">
    <property type="entry name" value="MUR LIGASE FAMILY MEMBER"/>
    <property type="match status" value="1"/>
</dbReference>
<dbReference type="PANTHER" id="PTHR23135:SF4">
    <property type="entry name" value="UDP-N-ACETYLMURAMOYL-L-ALANYL-D-GLUTAMATE--2,6-DIAMINOPIMELATE LIGASE MURE HOMOLOG, CHLOROPLASTIC"/>
    <property type="match status" value="1"/>
</dbReference>
<comment type="similarity">
    <text evidence="2">Belongs to the MurCDEF family. MurE subfamily.</text>
</comment>
<dbReference type="UniPathway" id="UPA00219"/>
<dbReference type="GO" id="GO:0004326">
    <property type="term" value="F:tetrahydrofolylpolyglutamate synthase activity"/>
    <property type="evidence" value="ECO:0007669"/>
    <property type="project" value="InterPro"/>
</dbReference>
<gene>
    <name evidence="16" type="ORF">SAMN04488053_103205</name>
</gene>
<dbReference type="GO" id="GO:0008360">
    <property type="term" value="P:regulation of cell shape"/>
    <property type="evidence" value="ECO:0007669"/>
    <property type="project" value="UniProtKB-KW"/>
</dbReference>
<evidence type="ECO:0000313" key="16">
    <source>
        <dbReference type="EMBL" id="SDN77372.1"/>
    </source>
</evidence>
<dbReference type="SUPFAM" id="SSF63418">
    <property type="entry name" value="MurE/MurF N-terminal domain"/>
    <property type="match status" value="1"/>
</dbReference>
<sequence length="496" mass="55756">MLIHFTTENNSNIREIFGCTHREIEFITYDSRRTVQNTAFFCIKGSMQDGHEYIKQAIINGAAVIVGTDETLFRKLEKQLPHITFVLAKDTQKAMSYYSQLLNDFSCYKISTIAVTGTNGKTTVTSFIRYLLNQCGVAAGSIGTEGVWDDKQQRDFPHSTHTTPEAPDLHYIFTEFVKEQLNAAVLEVTSIAIAQQRVDGLMFDIGVHTNLTPEHIDYHSSYESYKQAKLKMFRQVRKAVVNKDDKGMGQDIIDIFTGPLYTYSLKSNADVTGKILEVTPAGTQLELKVKENYYSVELPLFGEHNIYNFLAALCACLHKDISVKSLLKHAPGITTPRGRLQIINTDTDYQIIADFAHTPDALDNIVRAARSMRPNKLIVLIAANGVRDKSQQPQLLETMKGKADHLIVAVEHPDRFDRAAILHDMLKDSQGKEELITELYREDGVRKALELAGKGDIVLLTGLGVLDHQIINGVEVPYSEIDIIHDYLEEHAIRNN</sequence>
<dbReference type="GO" id="GO:0009252">
    <property type="term" value="P:peptidoglycan biosynthetic process"/>
    <property type="evidence" value="ECO:0007669"/>
    <property type="project" value="UniProtKB-UniPathway"/>
</dbReference>
<evidence type="ECO:0000256" key="11">
    <source>
        <dbReference type="ARBA" id="ARBA00023316"/>
    </source>
</evidence>
<keyword evidence="9 12" id="KW-0573">Peptidoglycan synthesis</keyword>
<dbReference type="PROSITE" id="PS01011">
    <property type="entry name" value="FOLYLPOLYGLU_SYNT_1"/>
    <property type="match status" value="1"/>
</dbReference>
<evidence type="ECO:0000256" key="1">
    <source>
        <dbReference type="ARBA" id="ARBA00004752"/>
    </source>
</evidence>
<dbReference type="EMBL" id="FNIL01000003">
    <property type="protein sequence ID" value="SDN77372.1"/>
    <property type="molecule type" value="Genomic_DNA"/>
</dbReference>
<dbReference type="InterPro" id="IPR036565">
    <property type="entry name" value="Mur-like_cat_sf"/>
</dbReference>
<evidence type="ECO:0000256" key="2">
    <source>
        <dbReference type="ARBA" id="ARBA00005898"/>
    </source>
</evidence>
<evidence type="ECO:0000259" key="13">
    <source>
        <dbReference type="Pfam" id="PF01225"/>
    </source>
</evidence>
<keyword evidence="7" id="KW-0067">ATP-binding</keyword>
<evidence type="ECO:0000256" key="3">
    <source>
        <dbReference type="ARBA" id="ARBA00022490"/>
    </source>
</evidence>
<dbReference type="Pfam" id="PF02875">
    <property type="entry name" value="Mur_ligase_C"/>
    <property type="match status" value="1"/>
</dbReference>
<evidence type="ECO:0000259" key="15">
    <source>
        <dbReference type="Pfam" id="PF08245"/>
    </source>
</evidence>
<dbReference type="STRING" id="745820.SAMN04488053_103205"/>
<evidence type="ECO:0000256" key="6">
    <source>
        <dbReference type="ARBA" id="ARBA00022741"/>
    </source>
</evidence>
<dbReference type="Gene3D" id="3.90.190.20">
    <property type="entry name" value="Mur ligase, C-terminal domain"/>
    <property type="match status" value="1"/>
</dbReference>
<name>A0A1H0E4N4_9BACI</name>
<feature type="domain" description="Mur ligase C-terminal" evidence="14">
    <location>
        <begin position="338"/>
        <end position="462"/>
    </location>
</feature>
<dbReference type="InterPro" id="IPR035911">
    <property type="entry name" value="MurE/MurF_N"/>
</dbReference>
<proteinExistence type="inferred from homology"/>
<evidence type="ECO:0000313" key="17">
    <source>
        <dbReference type="Proteomes" id="UP000198778"/>
    </source>
</evidence>
<accession>A0A1H0E4N4</accession>
<evidence type="ECO:0000256" key="10">
    <source>
        <dbReference type="ARBA" id="ARBA00023306"/>
    </source>
</evidence>
<dbReference type="OrthoDB" id="9800958at2"/>
<dbReference type="SUPFAM" id="SSF53623">
    <property type="entry name" value="MurD-like peptide ligases, catalytic domain"/>
    <property type="match status" value="1"/>
</dbReference>
<comment type="pathway">
    <text evidence="1 12">Cell wall biogenesis; peptidoglycan biosynthesis.</text>
</comment>
<dbReference type="GO" id="GO:0005524">
    <property type="term" value="F:ATP binding"/>
    <property type="evidence" value="ECO:0007669"/>
    <property type="project" value="UniProtKB-KW"/>
</dbReference>
<dbReference type="InterPro" id="IPR013221">
    <property type="entry name" value="Mur_ligase_cen"/>
</dbReference>
<dbReference type="Gene3D" id="3.40.1390.10">
    <property type="entry name" value="MurE/MurF, N-terminal domain"/>
    <property type="match status" value="1"/>
</dbReference>
<feature type="domain" description="Mur ligase central" evidence="15">
    <location>
        <begin position="115"/>
        <end position="316"/>
    </location>
</feature>
<keyword evidence="10 12" id="KW-0131">Cell cycle</keyword>
<evidence type="ECO:0000256" key="4">
    <source>
        <dbReference type="ARBA" id="ARBA00022598"/>
    </source>
</evidence>
<dbReference type="GO" id="GO:0051301">
    <property type="term" value="P:cell division"/>
    <property type="evidence" value="ECO:0007669"/>
    <property type="project" value="UniProtKB-KW"/>
</dbReference>
<dbReference type="Pfam" id="PF08245">
    <property type="entry name" value="Mur_ligase_M"/>
    <property type="match status" value="1"/>
</dbReference>
<dbReference type="InterPro" id="IPR004101">
    <property type="entry name" value="Mur_ligase_C"/>
</dbReference>
<dbReference type="GO" id="GO:0005737">
    <property type="term" value="C:cytoplasm"/>
    <property type="evidence" value="ECO:0007669"/>
    <property type="project" value="UniProtKB-SubCell"/>
</dbReference>
<evidence type="ECO:0000256" key="8">
    <source>
        <dbReference type="ARBA" id="ARBA00022960"/>
    </source>
</evidence>
<dbReference type="InterPro" id="IPR036615">
    <property type="entry name" value="Mur_ligase_C_dom_sf"/>
</dbReference>
<dbReference type="RefSeq" id="WP_090842195.1">
    <property type="nucleotide sequence ID" value="NZ_FNIL01000003.1"/>
</dbReference>
<dbReference type="InterPro" id="IPR005761">
    <property type="entry name" value="UDP-N-AcMur-Glu-dNH2Pim_ligase"/>
</dbReference>
<evidence type="ECO:0000256" key="5">
    <source>
        <dbReference type="ARBA" id="ARBA00022618"/>
    </source>
</evidence>